<proteinExistence type="inferred from homology"/>
<dbReference type="AlphaFoldDB" id="A0A5N6PPB6"/>
<dbReference type="Proteomes" id="UP000326396">
    <property type="component" value="Linkage Group LG11"/>
</dbReference>
<dbReference type="InterPro" id="IPR008972">
    <property type="entry name" value="Cupredoxin"/>
</dbReference>
<dbReference type="Gene3D" id="3.40.50.1820">
    <property type="entry name" value="alpha/beta hydrolase"/>
    <property type="match status" value="1"/>
</dbReference>
<dbReference type="GO" id="GO:0008970">
    <property type="term" value="F:phospholipase A1 activity"/>
    <property type="evidence" value="ECO:0007669"/>
    <property type="project" value="UniProtKB-UniRule"/>
</dbReference>
<evidence type="ECO:0000256" key="5">
    <source>
        <dbReference type="ARBA" id="ARBA00023157"/>
    </source>
</evidence>
<comment type="function">
    <text evidence="7">Acylhydrolase that catalyzes the hydrolysis of phospholipids at the sn-1 position.</text>
</comment>
<evidence type="ECO:0000256" key="1">
    <source>
        <dbReference type="ARBA" id="ARBA00010701"/>
    </source>
</evidence>
<evidence type="ECO:0000256" key="4">
    <source>
        <dbReference type="ARBA" id="ARBA00023098"/>
    </source>
</evidence>
<dbReference type="InterPro" id="IPR002921">
    <property type="entry name" value="Fungal_lipase-type"/>
</dbReference>
<dbReference type="Pfam" id="PF02298">
    <property type="entry name" value="Cu_bind_like"/>
    <property type="match status" value="1"/>
</dbReference>
<dbReference type="GO" id="GO:0009055">
    <property type="term" value="F:electron transfer activity"/>
    <property type="evidence" value="ECO:0007669"/>
    <property type="project" value="InterPro"/>
</dbReference>
<keyword evidence="5" id="KW-1015">Disulfide bond</keyword>
<keyword evidence="11" id="KW-1185">Reference proteome</keyword>
<evidence type="ECO:0000256" key="2">
    <source>
        <dbReference type="ARBA" id="ARBA00022801"/>
    </source>
</evidence>
<dbReference type="PROSITE" id="PS51485">
    <property type="entry name" value="PHYTOCYANIN"/>
    <property type="match status" value="1"/>
</dbReference>
<dbReference type="OrthoDB" id="438440at2759"/>
<dbReference type="PANTHER" id="PTHR31828">
    <property type="entry name" value="PHOSPHOLIPASE A1-IIGAMMA"/>
    <property type="match status" value="1"/>
</dbReference>
<comment type="caution">
    <text evidence="10">The sequence shown here is derived from an EMBL/GenBank/DDBJ whole genome shotgun (WGS) entry which is preliminary data.</text>
</comment>
<dbReference type="GO" id="GO:0005737">
    <property type="term" value="C:cytoplasm"/>
    <property type="evidence" value="ECO:0007669"/>
    <property type="project" value="UniProtKB-ARBA"/>
</dbReference>
<dbReference type="FunFam" id="3.40.50.1820:FF:000065">
    <property type="entry name" value="Phospholipase A1-II 3"/>
    <property type="match status" value="1"/>
</dbReference>
<organism evidence="10 11">
    <name type="scientific">Mikania micrantha</name>
    <name type="common">bitter vine</name>
    <dbReference type="NCBI Taxonomy" id="192012"/>
    <lineage>
        <taxon>Eukaryota</taxon>
        <taxon>Viridiplantae</taxon>
        <taxon>Streptophyta</taxon>
        <taxon>Embryophyta</taxon>
        <taxon>Tracheophyta</taxon>
        <taxon>Spermatophyta</taxon>
        <taxon>Magnoliopsida</taxon>
        <taxon>eudicotyledons</taxon>
        <taxon>Gunneridae</taxon>
        <taxon>Pentapetalae</taxon>
        <taxon>asterids</taxon>
        <taxon>campanulids</taxon>
        <taxon>Asterales</taxon>
        <taxon>Asteraceae</taxon>
        <taxon>Asteroideae</taxon>
        <taxon>Heliantheae alliance</taxon>
        <taxon>Eupatorieae</taxon>
        <taxon>Mikania</taxon>
    </lineage>
</organism>
<dbReference type="PANTHER" id="PTHR31828:SF35">
    <property type="entry name" value="PHOSPHOLIPASE A1"/>
    <property type="match status" value="1"/>
</dbReference>
<keyword evidence="3 7" id="KW-0442">Lipid degradation</keyword>
<dbReference type="InterPro" id="IPR003245">
    <property type="entry name" value="Phytocyanin_dom"/>
</dbReference>
<gene>
    <name evidence="10" type="ORF">E3N88_05585</name>
</gene>
<accession>A0A5N6PPB6</accession>
<dbReference type="InterPro" id="IPR029058">
    <property type="entry name" value="AB_hydrolase_fold"/>
</dbReference>
<evidence type="ECO:0000256" key="3">
    <source>
        <dbReference type="ARBA" id="ARBA00022963"/>
    </source>
</evidence>
<protein>
    <recommendedName>
        <fullName evidence="7">Phospholipase A1</fullName>
        <ecNumber evidence="7">3.1.1.-</ecNumber>
    </recommendedName>
</protein>
<dbReference type="Pfam" id="PF01764">
    <property type="entry name" value="Lipase_3"/>
    <property type="match status" value="1"/>
</dbReference>
<name>A0A5N6PPB6_9ASTR</name>
<evidence type="ECO:0000256" key="7">
    <source>
        <dbReference type="RuleBase" id="RU367093"/>
    </source>
</evidence>
<keyword evidence="6" id="KW-0325">Glycoprotein</keyword>
<dbReference type="CDD" id="cd00519">
    <property type="entry name" value="Lipase_3"/>
    <property type="match status" value="1"/>
</dbReference>
<reference evidence="10 11" key="1">
    <citation type="submission" date="2019-05" db="EMBL/GenBank/DDBJ databases">
        <title>Mikania micrantha, genome provides insights into the molecular mechanism of rapid growth.</title>
        <authorList>
            <person name="Liu B."/>
        </authorList>
    </citation>
    <scope>NUCLEOTIDE SEQUENCE [LARGE SCALE GENOMIC DNA]</scope>
    <source>
        <strain evidence="10">NLD-2019</strain>
        <tissue evidence="10">Leaf</tissue>
    </source>
</reference>
<dbReference type="EMBL" id="SZYD01000003">
    <property type="protein sequence ID" value="KAD6794689.1"/>
    <property type="molecule type" value="Genomic_DNA"/>
</dbReference>
<feature type="compositionally biased region" description="Low complexity" evidence="8">
    <location>
        <begin position="516"/>
        <end position="529"/>
    </location>
</feature>
<evidence type="ECO:0000256" key="8">
    <source>
        <dbReference type="SAM" id="MobiDB-lite"/>
    </source>
</evidence>
<evidence type="ECO:0000259" key="9">
    <source>
        <dbReference type="PROSITE" id="PS51485"/>
    </source>
</evidence>
<keyword evidence="4 7" id="KW-0443">Lipid metabolism</keyword>
<evidence type="ECO:0000313" key="11">
    <source>
        <dbReference type="Proteomes" id="UP000326396"/>
    </source>
</evidence>
<dbReference type="EC" id="3.1.1.-" evidence="7"/>
<dbReference type="SUPFAM" id="SSF49503">
    <property type="entry name" value="Cupredoxins"/>
    <property type="match status" value="1"/>
</dbReference>
<feature type="domain" description="Phytocyanin" evidence="9">
    <location>
        <begin position="384"/>
        <end position="486"/>
    </location>
</feature>
<evidence type="ECO:0000256" key="6">
    <source>
        <dbReference type="ARBA" id="ARBA00023180"/>
    </source>
</evidence>
<dbReference type="InterPro" id="IPR033556">
    <property type="entry name" value="PLA"/>
</dbReference>
<comment type="similarity">
    <text evidence="1 7">Belongs to the AB hydrolase superfamily. Lipase family.</text>
</comment>
<dbReference type="SUPFAM" id="SSF53474">
    <property type="entry name" value="alpha/beta-Hydrolases"/>
    <property type="match status" value="1"/>
</dbReference>
<keyword evidence="2 7" id="KW-0378">Hydrolase</keyword>
<dbReference type="FunFam" id="2.60.40.420:FF:000034">
    <property type="entry name" value="Cupredoxin superfamily protein"/>
    <property type="match status" value="1"/>
</dbReference>
<dbReference type="GO" id="GO:0016042">
    <property type="term" value="P:lipid catabolic process"/>
    <property type="evidence" value="ECO:0007669"/>
    <property type="project" value="UniProtKB-UniRule"/>
</dbReference>
<sequence length="557" mass="62063">MGSNWKNLSGENNWVDLLDPLDIDLRRYLIHYGEMAQAARDAFNTEKVSKHAGDCLYNPSNLLSRVEIAQGNPYKYEVTKYFYGTSAIQLPSFIVKSLSREAWCKESNWIGYVAVATDEGKVALGRRDIVVAWRGTVQTMEWINDLKFDKVSAPDIFKGDDKVKIQRGWHSIYTAADPKSKFNKKCARDQVLEEVRRLVDFYKKEKKEDVSLTIVGHSMGGALATLNAVDIVVNGYNKPTDDSSDAILVTAFVYASPRVGNSNFKQIFLSCDNIRVLRVENMNDVVPHYPLKLQMLCFPINIGYSHVGEVLRIDTSKSPYLKTPGDIQRWHDMETYLHGVAGTQGSEREFDLVVRRANIALVNKYTDGLNDEWHVPAKCSASAAEFQVGGAVGWRIPAVNETQLYNVWASRRRFFIGDSLHFRYKNDSVVIVEKWGFYHCDSGKPIAFYVDGDTVINLENSGTMYFISGNADRCKKGVNMMVEVMSPRPVRYFPPSISNPPENPYSAVAPSPAQVLSPGESPELSPGPSASDSVASFTVSGSVTAVIVGLGSWALKA</sequence>
<evidence type="ECO:0000313" key="10">
    <source>
        <dbReference type="EMBL" id="KAD6794689.1"/>
    </source>
</evidence>
<feature type="region of interest" description="Disordered" evidence="8">
    <location>
        <begin position="503"/>
        <end position="531"/>
    </location>
</feature>